<keyword evidence="10" id="KW-1185">Reference proteome</keyword>
<feature type="compositionally biased region" description="Low complexity" evidence="6">
    <location>
        <begin position="780"/>
        <end position="793"/>
    </location>
</feature>
<protein>
    <recommendedName>
        <fullName evidence="8">ASD2 domain-containing protein</fullName>
    </recommendedName>
</protein>
<reference evidence="9" key="1">
    <citation type="submission" date="2021-06" db="EMBL/GenBank/DDBJ databases">
        <authorList>
            <person name="Hodson N. C."/>
            <person name="Mongue J. A."/>
            <person name="Jaron S. K."/>
        </authorList>
    </citation>
    <scope>NUCLEOTIDE SEQUENCE</scope>
</reference>
<feature type="chain" id="PRO_5035311666" description="ASD2 domain-containing protein" evidence="7">
    <location>
        <begin position="19"/>
        <end position="1735"/>
    </location>
</feature>
<feature type="compositionally biased region" description="Polar residues" evidence="6">
    <location>
        <begin position="870"/>
        <end position="883"/>
    </location>
</feature>
<dbReference type="EMBL" id="CAJVCH010046109">
    <property type="protein sequence ID" value="CAG7717462.1"/>
    <property type="molecule type" value="Genomic_DNA"/>
</dbReference>
<feature type="region of interest" description="Disordered" evidence="6">
    <location>
        <begin position="928"/>
        <end position="1055"/>
    </location>
</feature>
<keyword evidence="5" id="KW-0175">Coiled coil</keyword>
<feature type="compositionally biased region" description="Polar residues" evidence="6">
    <location>
        <begin position="1119"/>
        <end position="1128"/>
    </location>
</feature>
<feature type="compositionally biased region" description="Polar residues" evidence="6">
    <location>
        <begin position="315"/>
        <end position="324"/>
    </location>
</feature>
<feature type="compositionally biased region" description="Pro residues" evidence="6">
    <location>
        <begin position="1024"/>
        <end position="1033"/>
    </location>
</feature>
<dbReference type="PANTHER" id="PTHR15012:SF32">
    <property type="entry name" value="PROTEIN SHROOM"/>
    <property type="match status" value="1"/>
</dbReference>
<feature type="compositionally biased region" description="Polar residues" evidence="6">
    <location>
        <begin position="1378"/>
        <end position="1396"/>
    </location>
</feature>
<feature type="compositionally biased region" description="Low complexity" evidence="6">
    <location>
        <begin position="628"/>
        <end position="659"/>
    </location>
</feature>
<feature type="compositionally biased region" description="Low complexity" evidence="6">
    <location>
        <begin position="204"/>
        <end position="213"/>
    </location>
</feature>
<dbReference type="GO" id="GO:0005912">
    <property type="term" value="C:adherens junction"/>
    <property type="evidence" value="ECO:0007669"/>
    <property type="project" value="TreeGrafter"/>
</dbReference>
<feature type="compositionally biased region" description="Polar residues" evidence="6">
    <location>
        <begin position="1349"/>
        <end position="1368"/>
    </location>
</feature>
<dbReference type="GO" id="GO:0007015">
    <property type="term" value="P:actin filament organization"/>
    <property type="evidence" value="ECO:0007669"/>
    <property type="project" value="TreeGrafter"/>
</dbReference>
<feature type="compositionally biased region" description="Polar residues" evidence="6">
    <location>
        <begin position="721"/>
        <end position="740"/>
    </location>
</feature>
<evidence type="ECO:0000256" key="7">
    <source>
        <dbReference type="SAM" id="SignalP"/>
    </source>
</evidence>
<feature type="region of interest" description="Disordered" evidence="6">
    <location>
        <begin position="159"/>
        <end position="220"/>
    </location>
</feature>
<gene>
    <name evidence="9" type="ORF">AFUS01_LOCUS6920</name>
</gene>
<feature type="compositionally biased region" description="Low complexity" evidence="6">
    <location>
        <begin position="1320"/>
        <end position="1336"/>
    </location>
</feature>
<keyword evidence="4" id="KW-0206">Cytoskeleton</keyword>
<feature type="region of interest" description="Disordered" evidence="6">
    <location>
        <begin position="251"/>
        <end position="286"/>
    </location>
</feature>
<feature type="domain" description="ASD2" evidence="8">
    <location>
        <begin position="1408"/>
        <end position="1732"/>
    </location>
</feature>
<feature type="compositionally biased region" description="Polar residues" evidence="6">
    <location>
        <begin position="572"/>
        <end position="581"/>
    </location>
</feature>
<feature type="compositionally biased region" description="Polar residues" evidence="6">
    <location>
        <begin position="253"/>
        <end position="272"/>
    </location>
</feature>
<dbReference type="GO" id="GO:0043296">
    <property type="term" value="C:apical junction complex"/>
    <property type="evidence" value="ECO:0007669"/>
    <property type="project" value="TreeGrafter"/>
</dbReference>
<feature type="signal peptide" evidence="7">
    <location>
        <begin position="1"/>
        <end position="18"/>
    </location>
</feature>
<feature type="region of interest" description="Disordered" evidence="6">
    <location>
        <begin position="1320"/>
        <end position="1401"/>
    </location>
</feature>
<keyword evidence="3" id="KW-0963">Cytoplasm</keyword>
<evidence type="ECO:0000256" key="4">
    <source>
        <dbReference type="ARBA" id="ARBA00023212"/>
    </source>
</evidence>
<comment type="subcellular location">
    <subcellularLocation>
        <location evidence="1">Cytoplasm</location>
        <location evidence="1">Cytoskeleton</location>
    </subcellularLocation>
</comment>
<feature type="region of interest" description="Disordered" evidence="6">
    <location>
        <begin position="774"/>
        <end position="818"/>
    </location>
</feature>
<feature type="compositionally biased region" description="Low complexity" evidence="6">
    <location>
        <begin position="183"/>
        <end position="192"/>
    </location>
</feature>
<feature type="compositionally biased region" description="Basic and acidic residues" evidence="6">
    <location>
        <begin position="361"/>
        <end position="379"/>
    </location>
</feature>
<feature type="compositionally biased region" description="Low complexity" evidence="6">
    <location>
        <begin position="854"/>
        <end position="864"/>
    </location>
</feature>
<evidence type="ECO:0000256" key="6">
    <source>
        <dbReference type="SAM" id="MobiDB-lite"/>
    </source>
</evidence>
<evidence type="ECO:0000256" key="5">
    <source>
        <dbReference type="SAM" id="Coils"/>
    </source>
</evidence>
<accession>A0A8J2JGC8</accession>
<feature type="compositionally biased region" description="Polar residues" evidence="6">
    <location>
        <begin position="595"/>
        <end position="610"/>
    </location>
</feature>
<dbReference type="InterPro" id="IPR027685">
    <property type="entry name" value="Shroom_fam"/>
</dbReference>
<dbReference type="PROSITE" id="PS51307">
    <property type="entry name" value="ASD2"/>
    <property type="match status" value="1"/>
</dbReference>
<feature type="region of interest" description="Disordered" evidence="6">
    <location>
        <begin position="310"/>
        <end position="384"/>
    </location>
</feature>
<dbReference type="Pfam" id="PF08687">
    <property type="entry name" value="ASD2"/>
    <property type="match status" value="1"/>
</dbReference>
<dbReference type="GO" id="GO:0016324">
    <property type="term" value="C:apical plasma membrane"/>
    <property type="evidence" value="ECO:0007669"/>
    <property type="project" value="TreeGrafter"/>
</dbReference>
<evidence type="ECO:0000259" key="8">
    <source>
        <dbReference type="PROSITE" id="PS51307"/>
    </source>
</evidence>
<feature type="compositionally biased region" description="Basic and acidic residues" evidence="6">
    <location>
        <begin position="884"/>
        <end position="901"/>
    </location>
</feature>
<feature type="compositionally biased region" description="Basic and acidic residues" evidence="6">
    <location>
        <begin position="839"/>
        <end position="853"/>
    </location>
</feature>
<proteinExistence type="inferred from homology"/>
<name>A0A8J2JGC8_9HEXA</name>
<feature type="compositionally biased region" description="Polar residues" evidence="6">
    <location>
        <begin position="488"/>
        <end position="498"/>
    </location>
</feature>
<feature type="compositionally biased region" description="Polar residues" evidence="6">
    <location>
        <begin position="167"/>
        <end position="182"/>
    </location>
</feature>
<organism evidence="9 10">
    <name type="scientific">Allacma fusca</name>
    <dbReference type="NCBI Taxonomy" id="39272"/>
    <lineage>
        <taxon>Eukaryota</taxon>
        <taxon>Metazoa</taxon>
        <taxon>Ecdysozoa</taxon>
        <taxon>Arthropoda</taxon>
        <taxon>Hexapoda</taxon>
        <taxon>Collembola</taxon>
        <taxon>Symphypleona</taxon>
        <taxon>Sminthuridae</taxon>
        <taxon>Allacma</taxon>
    </lineage>
</organism>
<evidence type="ECO:0000256" key="2">
    <source>
        <dbReference type="ARBA" id="ARBA00006469"/>
    </source>
</evidence>
<feature type="region of interest" description="Disordered" evidence="6">
    <location>
        <begin position="839"/>
        <end position="903"/>
    </location>
</feature>
<feature type="compositionally biased region" description="Basic and acidic residues" evidence="6">
    <location>
        <begin position="1497"/>
        <end position="1508"/>
    </location>
</feature>
<comment type="similarity">
    <text evidence="2">Belongs to the shroom family.</text>
</comment>
<feature type="region of interest" description="Disordered" evidence="6">
    <location>
        <begin position="537"/>
        <end position="740"/>
    </location>
</feature>
<feature type="region of interest" description="Disordered" evidence="6">
    <location>
        <begin position="470"/>
        <end position="498"/>
    </location>
</feature>
<dbReference type="OrthoDB" id="10063560at2759"/>
<feature type="region of interest" description="Disordered" evidence="6">
    <location>
        <begin position="1464"/>
        <end position="1521"/>
    </location>
</feature>
<feature type="compositionally biased region" description="Polar residues" evidence="6">
    <location>
        <begin position="544"/>
        <end position="565"/>
    </location>
</feature>
<feature type="coiled-coil region" evidence="5">
    <location>
        <begin position="1649"/>
        <end position="1679"/>
    </location>
</feature>
<feature type="compositionally biased region" description="Polar residues" evidence="6">
    <location>
        <begin position="1098"/>
        <end position="1111"/>
    </location>
</feature>
<feature type="compositionally biased region" description="Polar residues" evidence="6">
    <location>
        <begin position="969"/>
        <end position="980"/>
    </location>
</feature>
<feature type="compositionally biased region" description="Polar residues" evidence="6">
    <location>
        <begin position="993"/>
        <end position="1004"/>
    </location>
</feature>
<dbReference type="InterPro" id="IPR014799">
    <property type="entry name" value="ASD2_dom"/>
</dbReference>
<evidence type="ECO:0000256" key="3">
    <source>
        <dbReference type="ARBA" id="ARBA00022490"/>
    </source>
</evidence>
<evidence type="ECO:0000313" key="10">
    <source>
        <dbReference type="Proteomes" id="UP000708208"/>
    </source>
</evidence>
<evidence type="ECO:0000313" key="9">
    <source>
        <dbReference type="EMBL" id="CAG7717462.1"/>
    </source>
</evidence>
<dbReference type="PANTHER" id="PTHR15012">
    <property type="entry name" value="APICAL PROTEIN/SHROOM-RELATED"/>
    <property type="match status" value="1"/>
</dbReference>
<comment type="caution">
    <text evidence="9">The sequence shown here is derived from an EMBL/GenBank/DDBJ whole genome shotgun (WGS) entry which is preliminary data.</text>
</comment>
<feature type="compositionally biased region" description="Polar residues" evidence="6">
    <location>
        <begin position="660"/>
        <end position="674"/>
    </location>
</feature>
<feature type="compositionally biased region" description="Polar residues" evidence="6">
    <location>
        <begin position="1485"/>
        <end position="1496"/>
    </location>
</feature>
<evidence type="ECO:0000256" key="1">
    <source>
        <dbReference type="ARBA" id="ARBA00004245"/>
    </source>
</evidence>
<dbReference type="GO" id="GO:0051015">
    <property type="term" value="F:actin filament binding"/>
    <property type="evidence" value="ECO:0007669"/>
    <property type="project" value="InterPro"/>
</dbReference>
<feature type="compositionally biased region" description="Low complexity" evidence="6">
    <location>
        <begin position="470"/>
        <end position="479"/>
    </location>
</feature>
<feature type="compositionally biased region" description="Polar residues" evidence="6">
    <location>
        <begin position="1263"/>
        <end position="1272"/>
    </location>
</feature>
<keyword evidence="7" id="KW-0732">Signal</keyword>
<feature type="region of interest" description="Disordered" evidence="6">
    <location>
        <begin position="1091"/>
        <end position="1128"/>
    </location>
</feature>
<dbReference type="Proteomes" id="UP000708208">
    <property type="component" value="Unassembled WGS sequence"/>
</dbReference>
<dbReference type="GO" id="GO:0030864">
    <property type="term" value="C:cortical actin cytoskeleton"/>
    <property type="evidence" value="ECO:0007669"/>
    <property type="project" value="TreeGrafter"/>
</dbReference>
<feature type="region of interest" description="Disordered" evidence="6">
    <location>
        <begin position="1254"/>
        <end position="1276"/>
    </location>
</feature>
<sequence>MLWRGTDLLFWFVSCRLSVWNVEKAQKEAPTYGIYHHGSSKHLPATVSTLPRRSSDYQIAAKSTPSLKNALEISVENRNCNNKIYHNVSAITAARSTPNLQGTPKQLVKANHIYETPKTVQDIRKLKGAYSSHSRQASFPTEKHPGLLVIKNLDKSNDNIYQVAPHPSTSSAGQDQKTHPPSNNMSNNVGNNATSWAKNDPMHSGSSSTSSTGAPVRDSSSLKQIRYGPGHEKYPSWPVPVSSAAQIDPVGELNNTVSNSGSSRSKSWTEQTDYPKEKAPSYARPYMKRMNQAYTQQLKTVMEKCERIPPETFDKSNNQRQHNGFSGILPPPVGYRDMYNGNSYQRMPKNENESLNGHRAPNSEKEYNIPSPPERDVGEQGKPFPPEDLELYAKKYEEMMNQYAQSEGYHSYISSECSSYISSGTPFLDQLRRESESNQQFWSGDPCDPNDPLFGIGALVTSGRESVTTVVTNSSSNSSGTETLKWHGSTSDLSMTSGPGSITPRVWENQQNIAHSAKVPMPQKHHPESVLLHNGLRHNKNKLESQNSLTKTTSCSSFTDSQTPNLKKFPLSTYTRPTTLPLSPDKQTEPEKKLTASTNHVDSTQTSPIIDTSKPPSVAERILELEQHQQSTQQQSPSTKQMPTTAPTSTTSTHTTSTSNNVNDKFGKSSSLSSLRDKAQPQHPRPHASNNNKSPIQVKKDMSVGELQSKGPHESYPGFWTNFSDTTSMRSAESPNSANFPISYTYLDPEKKHKVADMTLKAIQKKALLSYYERHTGKNSSSSETSPRSQQPPSNKPESQACTSLLEKDSPYPTNRLTLSLPRDIDRLKEPQIVRSDDGFLRKDNYRSSDESSRSSSHSSMTGSIAGKLSPSSQASSTTLESNNMEKGDVERTSHSMRSLEDLSTSESARMAYMSKYLPHLVNRDTTNSSNHWSGVHAKPLGGAGTEVPSKEPAPVPPERPPKKPHLRSMSQQASENGKNLSPPPPLPRAPVRQQTGGSCQSETAPPPVPSKPVLSIPRCLSPDLPPPPPPPVFSEEEAEVINDDPLPPPPTMTEVQNLVGARSRSASGLSSYLHKDSYLAQRKERTLGYEGRYRRTLSPSGLGSKSTEVSPPQRPMANATSTGKLETTLTPSAWEKYHNIRAPSTTVIFTSNEIAKSTASSQPVFHRSISWDSNLFNNKTGFSQASTPPPVAQVAPLRGTSEINRSSYPHASLEELDLLSGSGCSGNGGFEKSCASLSLKESDEDEVHMKNIGTGVGKKQTVDSQCQSTDLKSTETELPMSMTVLPLRYQSGFENKENIPISGGASLKKSEISLRVNCTSDASSQTDSSSSACSSGKEDEGDVDTDYRSPSETSRNKQSSPSHASNVENEETELKRNAQSNLLTTAIPSSYTGRQKSNEELECDELSRDLAKQLPQGDKLQSLLVPLPEHKTPADYMEGLFPLELKICVDCSDTKLQNQINLQLNSSPVPDEQDINNKNEKLETSGSGSSPTAQDGSRKESDDESIHKRCNGHAPLPADSAYFTTSESKAKFLTQYVKDMHNESISRTDSQELIKQKEELVSRISRKLEILRTEQLEIREEIQSNEHLGQLVIERVKQTAKRNEFDKFKLHVEEIEKITSLLLGLSGRLARAENALMGLAENSNPQEKKILESKRDKLKEQLDEAKILKENIDRRSAQVSGFLQKYLTVEEYADYHHFVKMKAKLIIDSREIDDKIKLGDEQMMALQETLSSSS</sequence>